<dbReference type="InterPro" id="IPR016667">
    <property type="entry name" value="Caps_polysacc_synth_CpsB/CapC"/>
</dbReference>
<comment type="similarity">
    <text evidence="1">Belongs to the metallo-dependent hydrolases superfamily. CpsB/CapC family.</text>
</comment>
<dbReference type="Gene3D" id="3.20.20.140">
    <property type="entry name" value="Metal-dependent hydrolases"/>
    <property type="match status" value="1"/>
</dbReference>
<evidence type="ECO:0000256" key="2">
    <source>
        <dbReference type="ARBA" id="ARBA00013064"/>
    </source>
</evidence>
<keyword evidence="3" id="KW-0378">Hydrolase</keyword>
<comment type="catalytic activity">
    <reaction evidence="4">
        <text>O-phospho-L-tyrosyl-[protein] + H2O = L-tyrosyl-[protein] + phosphate</text>
        <dbReference type="Rhea" id="RHEA:10684"/>
        <dbReference type="Rhea" id="RHEA-COMP:10136"/>
        <dbReference type="Rhea" id="RHEA-COMP:20101"/>
        <dbReference type="ChEBI" id="CHEBI:15377"/>
        <dbReference type="ChEBI" id="CHEBI:43474"/>
        <dbReference type="ChEBI" id="CHEBI:46858"/>
        <dbReference type="ChEBI" id="CHEBI:61978"/>
        <dbReference type="EC" id="3.1.3.48"/>
    </reaction>
</comment>
<dbReference type="InterPro" id="IPR016195">
    <property type="entry name" value="Pol/histidinol_Pase-like"/>
</dbReference>
<evidence type="ECO:0000256" key="3">
    <source>
        <dbReference type="ARBA" id="ARBA00022801"/>
    </source>
</evidence>
<name>A0A443YPQ6_9SPHI</name>
<evidence type="ECO:0000313" key="6">
    <source>
        <dbReference type="Proteomes" id="UP000284120"/>
    </source>
</evidence>
<dbReference type="Pfam" id="PF19567">
    <property type="entry name" value="CpsB_CapC"/>
    <property type="match status" value="1"/>
</dbReference>
<dbReference type="SUPFAM" id="SSF89550">
    <property type="entry name" value="PHP domain-like"/>
    <property type="match status" value="1"/>
</dbReference>
<proteinExistence type="inferred from homology"/>
<gene>
    <name evidence="5" type="ORF">DPV69_16550</name>
</gene>
<reference evidence="5 6" key="1">
    <citation type="submission" date="2018-06" db="EMBL/GenBank/DDBJ databases">
        <title>Pedobacter endophyticus sp. nov., an endophytic bacterium isolated from a leaf of Triticum aestivum.</title>
        <authorList>
            <person name="Zhang L."/>
        </authorList>
    </citation>
    <scope>NUCLEOTIDE SEQUENCE [LARGE SCALE GENOMIC DNA]</scope>
    <source>
        <strain evidence="5 6">CM134L-2</strain>
    </source>
</reference>
<dbReference type="Proteomes" id="UP000284120">
    <property type="component" value="Unassembled WGS sequence"/>
</dbReference>
<accession>A0A443YPQ6</accession>
<protein>
    <recommendedName>
        <fullName evidence="2">protein-tyrosine-phosphatase</fullName>
        <ecNumber evidence="2">3.1.3.48</ecNumber>
    </recommendedName>
</protein>
<evidence type="ECO:0000256" key="4">
    <source>
        <dbReference type="ARBA" id="ARBA00051722"/>
    </source>
</evidence>
<dbReference type="OrthoDB" id="9788539at2"/>
<comment type="caution">
    <text evidence="5">The sequence shown here is derived from an EMBL/GenBank/DDBJ whole genome shotgun (WGS) entry which is preliminary data.</text>
</comment>
<dbReference type="AlphaFoldDB" id="A0A443YPQ6"/>
<dbReference type="PIRSF" id="PIRSF016557">
    <property type="entry name" value="Caps_synth_CpsB"/>
    <property type="match status" value="1"/>
</dbReference>
<keyword evidence="6" id="KW-1185">Reference proteome</keyword>
<dbReference type="PANTHER" id="PTHR39181:SF1">
    <property type="entry name" value="TYROSINE-PROTEIN PHOSPHATASE YWQE"/>
    <property type="match status" value="1"/>
</dbReference>
<evidence type="ECO:0000313" key="5">
    <source>
        <dbReference type="EMBL" id="RWU05743.1"/>
    </source>
</evidence>
<evidence type="ECO:0000256" key="1">
    <source>
        <dbReference type="ARBA" id="ARBA00005750"/>
    </source>
</evidence>
<dbReference type="GO" id="GO:0004725">
    <property type="term" value="F:protein tyrosine phosphatase activity"/>
    <property type="evidence" value="ECO:0007669"/>
    <property type="project" value="UniProtKB-EC"/>
</dbReference>
<sequence>MFGLFKKRSKLSEIDFSAIGTDMHSHIIPGIDDGAPNLEASLAMARKYVALGFKKVIATPHVMADFYRNTPDSIRKGLDILKEGLQKSQIDLEVEAAAEYYLDETFFNKLARKEVLGFGNNYLLFELSYINQPPNLIDVLFKIQDAGFYPVLAHPERYPYYHGSIENYQQIKDSGCFLQLNTISLTGYYGKGVKKAADSLVDQRCISFLGSDMHHLRHAKALQESLSLSRVEELLKQGQLNNLLL</sequence>
<dbReference type="GO" id="GO:0030145">
    <property type="term" value="F:manganese ion binding"/>
    <property type="evidence" value="ECO:0007669"/>
    <property type="project" value="InterPro"/>
</dbReference>
<dbReference type="PANTHER" id="PTHR39181">
    <property type="entry name" value="TYROSINE-PROTEIN PHOSPHATASE YWQE"/>
    <property type="match status" value="1"/>
</dbReference>
<organism evidence="5 6">
    <name type="scientific">Pedobacter chitinilyticus</name>
    <dbReference type="NCBI Taxonomy" id="2233776"/>
    <lineage>
        <taxon>Bacteria</taxon>
        <taxon>Pseudomonadati</taxon>
        <taxon>Bacteroidota</taxon>
        <taxon>Sphingobacteriia</taxon>
        <taxon>Sphingobacteriales</taxon>
        <taxon>Sphingobacteriaceae</taxon>
        <taxon>Pedobacter</taxon>
    </lineage>
</organism>
<dbReference type="EC" id="3.1.3.48" evidence="2"/>
<dbReference type="EMBL" id="SAYW01000005">
    <property type="protein sequence ID" value="RWU05743.1"/>
    <property type="molecule type" value="Genomic_DNA"/>
</dbReference>